<dbReference type="InParanoid" id="A0A165KX63"/>
<accession>A0A165KX63</accession>
<gene>
    <name evidence="1" type="ORF">EXIGLDRAFT_833157</name>
</gene>
<dbReference type="EMBL" id="KV425935">
    <property type="protein sequence ID" value="KZV97030.1"/>
    <property type="molecule type" value="Genomic_DNA"/>
</dbReference>
<dbReference type="Gene3D" id="3.80.10.10">
    <property type="entry name" value="Ribonuclease Inhibitor"/>
    <property type="match status" value="1"/>
</dbReference>
<evidence type="ECO:0000313" key="1">
    <source>
        <dbReference type="EMBL" id="KZV97030.1"/>
    </source>
</evidence>
<evidence type="ECO:0008006" key="3">
    <source>
        <dbReference type="Google" id="ProtNLM"/>
    </source>
</evidence>
<dbReference type="SUPFAM" id="SSF52047">
    <property type="entry name" value="RNI-like"/>
    <property type="match status" value="1"/>
</dbReference>
<sequence>MPYTPSTPINVLSDELLCMIFLATRDLDHEKRRWLDSNILVSHVCRHWRLHAVSYGPLWDDLRWHQGSSVDAALAILLRSGKATMDVYIDITSCLHKPDPPRENIIDAHAVLRAIMPHLARLRSFSLSFSDEYFDADVFRPLHSSPSSSMPHLRCLCVRYLPRRNSRLPIPPFTIGCNDLQELNLLNEKVDNYASIVGPSTARVSLERLVMGNDDFIRLLKAAPNIQDLRMTAVGLLRSVGVDDGPIALPHLQTIHVEDVLRDTLEQLDRILPLDQVPHASLTMKRISAHPRGEWVEFLRVPSLVSVEEMHVHSTDFGVELRLQTLDHQKSRLLAAVWSPLPQLSTILLDFQLFEILRMISVDLHEWMQLIRLVEGYGCTALPSLRAVSLTLDQSTAGDSDLDDTFEDIEFPTLERVHIVLAGLNLPSLHLVRQLVLSLYLIYVATSEVEIEIRGGDEHVEQLIKHLRVISNASDDILPEEAEVARYVMSWRQE</sequence>
<organism evidence="1 2">
    <name type="scientific">Exidia glandulosa HHB12029</name>
    <dbReference type="NCBI Taxonomy" id="1314781"/>
    <lineage>
        <taxon>Eukaryota</taxon>
        <taxon>Fungi</taxon>
        <taxon>Dikarya</taxon>
        <taxon>Basidiomycota</taxon>
        <taxon>Agaricomycotina</taxon>
        <taxon>Agaricomycetes</taxon>
        <taxon>Auriculariales</taxon>
        <taxon>Exidiaceae</taxon>
        <taxon>Exidia</taxon>
    </lineage>
</organism>
<dbReference type="Proteomes" id="UP000077266">
    <property type="component" value="Unassembled WGS sequence"/>
</dbReference>
<protein>
    <recommendedName>
        <fullName evidence="3">F-box domain-containing protein</fullName>
    </recommendedName>
</protein>
<keyword evidence="2" id="KW-1185">Reference proteome</keyword>
<reference evidence="1 2" key="1">
    <citation type="journal article" date="2016" name="Mol. Biol. Evol.">
        <title>Comparative Genomics of Early-Diverging Mushroom-Forming Fungi Provides Insights into the Origins of Lignocellulose Decay Capabilities.</title>
        <authorList>
            <person name="Nagy L.G."/>
            <person name="Riley R."/>
            <person name="Tritt A."/>
            <person name="Adam C."/>
            <person name="Daum C."/>
            <person name="Floudas D."/>
            <person name="Sun H."/>
            <person name="Yadav J.S."/>
            <person name="Pangilinan J."/>
            <person name="Larsson K.H."/>
            <person name="Matsuura K."/>
            <person name="Barry K."/>
            <person name="Labutti K."/>
            <person name="Kuo R."/>
            <person name="Ohm R.A."/>
            <person name="Bhattacharya S.S."/>
            <person name="Shirouzu T."/>
            <person name="Yoshinaga Y."/>
            <person name="Martin F.M."/>
            <person name="Grigoriev I.V."/>
            <person name="Hibbett D.S."/>
        </authorList>
    </citation>
    <scope>NUCLEOTIDE SEQUENCE [LARGE SCALE GENOMIC DNA]</scope>
    <source>
        <strain evidence="1 2">HHB12029</strain>
    </source>
</reference>
<dbReference type="OrthoDB" id="3023006at2759"/>
<dbReference type="AlphaFoldDB" id="A0A165KX63"/>
<name>A0A165KX63_EXIGL</name>
<dbReference type="InterPro" id="IPR032675">
    <property type="entry name" value="LRR_dom_sf"/>
</dbReference>
<proteinExistence type="predicted"/>
<evidence type="ECO:0000313" key="2">
    <source>
        <dbReference type="Proteomes" id="UP000077266"/>
    </source>
</evidence>